<evidence type="ECO:0000256" key="8">
    <source>
        <dbReference type="ARBA" id="ARBA00023125"/>
    </source>
</evidence>
<dbReference type="GO" id="GO:0005634">
    <property type="term" value="C:nucleus"/>
    <property type="evidence" value="ECO:0007669"/>
    <property type="project" value="UniProtKB-SubCell"/>
</dbReference>
<dbReference type="PROSITE" id="PS50157">
    <property type="entry name" value="ZINC_FINGER_C2H2_2"/>
    <property type="match status" value="5"/>
</dbReference>
<dbReference type="FunFam" id="3.30.160.60:FF:000478">
    <property type="entry name" value="Zinc finger protein 133"/>
    <property type="match status" value="1"/>
</dbReference>
<keyword evidence="4" id="KW-0677">Repeat</keyword>
<keyword evidence="10" id="KW-0539">Nucleus</keyword>
<evidence type="ECO:0000256" key="10">
    <source>
        <dbReference type="ARBA" id="ARBA00023242"/>
    </source>
</evidence>
<keyword evidence="6" id="KW-0862">Zinc</keyword>
<keyword evidence="8" id="KW-0238">DNA-binding</keyword>
<evidence type="ECO:0000313" key="14">
    <source>
        <dbReference type="Proteomes" id="UP000499080"/>
    </source>
</evidence>
<dbReference type="FunFam" id="3.30.160.60:FF:000621">
    <property type="entry name" value="FLT3-interacting zinc finger 1"/>
    <property type="match status" value="1"/>
</dbReference>
<feature type="domain" description="C2H2-type" evidence="12">
    <location>
        <begin position="251"/>
        <end position="278"/>
    </location>
</feature>
<evidence type="ECO:0000256" key="9">
    <source>
        <dbReference type="ARBA" id="ARBA00023163"/>
    </source>
</evidence>
<keyword evidence="3" id="KW-0479">Metal-binding</keyword>
<proteinExistence type="inferred from homology"/>
<keyword evidence="14" id="KW-1185">Reference proteome</keyword>
<dbReference type="GO" id="GO:0003677">
    <property type="term" value="F:DNA binding"/>
    <property type="evidence" value="ECO:0007669"/>
    <property type="project" value="UniProtKB-KW"/>
</dbReference>
<dbReference type="Proteomes" id="UP000499080">
    <property type="component" value="Unassembled WGS sequence"/>
</dbReference>
<comment type="subcellular location">
    <subcellularLocation>
        <location evidence="1">Nucleus</location>
    </subcellularLocation>
</comment>
<dbReference type="GO" id="GO:0008270">
    <property type="term" value="F:zinc ion binding"/>
    <property type="evidence" value="ECO:0007669"/>
    <property type="project" value="UniProtKB-KW"/>
</dbReference>
<dbReference type="FunFam" id="3.30.160.60:FF:001174">
    <property type="entry name" value="zinc finger protein 527 isoform X1"/>
    <property type="match status" value="1"/>
</dbReference>
<evidence type="ECO:0000256" key="6">
    <source>
        <dbReference type="ARBA" id="ARBA00022833"/>
    </source>
</evidence>
<dbReference type="PROSITE" id="PS00028">
    <property type="entry name" value="ZINC_FINGER_C2H2_1"/>
    <property type="match status" value="5"/>
</dbReference>
<dbReference type="GO" id="GO:0010468">
    <property type="term" value="P:regulation of gene expression"/>
    <property type="evidence" value="ECO:0007669"/>
    <property type="project" value="TreeGrafter"/>
</dbReference>
<dbReference type="SMART" id="SM00355">
    <property type="entry name" value="ZnF_C2H2"/>
    <property type="match status" value="5"/>
</dbReference>
<keyword evidence="7" id="KW-0805">Transcription regulation</keyword>
<sequence length="388" mass="44565">MVSGSINNLKMYEFPTQDAFEDIQTRTMIQNDPSKFISNLVEGDETSEMGNKSRIINEERGRITHQLIMGNEFTTEITVDSIQLTEMYHQFSRHGQNTERILMKGDLDNLTNNSAVREADRSRHLMLRNVDKVHNKNESSLHAGSINDEVSRIRTNAELMRHKCTNASTEYKIGLNDTNFRRGLKESAMIGISCTEKSDSFEDCHVDAAHAPARPSFSQLNERNISASLKKFQSDDNVKRHSVVNTGGKQFICNVCQKLFKQKSHLKTHLFIHEEIKPYRCNICGKSFTRKYDLQAHGLVHTDQKPFTCEVCGKGFKRKKDLNSHLPIHTGEKLYSCEVCGKAFRRKEHLKRHALTHTGDKPFECKLCGRMFSAKRNLNRHKKTHKPK</sequence>
<dbReference type="PANTHER" id="PTHR16515">
    <property type="entry name" value="PR DOMAIN ZINC FINGER PROTEIN"/>
    <property type="match status" value="1"/>
</dbReference>
<dbReference type="PANTHER" id="PTHR16515:SF66">
    <property type="entry name" value="C2H2-TYPE DOMAIN-CONTAINING PROTEIN"/>
    <property type="match status" value="1"/>
</dbReference>
<evidence type="ECO:0000259" key="12">
    <source>
        <dbReference type="PROSITE" id="PS50157"/>
    </source>
</evidence>
<evidence type="ECO:0000256" key="7">
    <source>
        <dbReference type="ARBA" id="ARBA00023015"/>
    </source>
</evidence>
<feature type="domain" description="C2H2-type" evidence="12">
    <location>
        <begin position="335"/>
        <end position="362"/>
    </location>
</feature>
<evidence type="ECO:0000313" key="13">
    <source>
        <dbReference type="EMBL" id="GBO35900.1"/>
    </source>
</evidence>
<evidence type="ECO:0000256" key="1">
    <source>
        <dbReference type="ARBA" id="ARBA00004123"/>
    </source>
</evidence>
<dbReference type="Pfam" id="PF00096">
    <property type="entry name" value="zf-C2H2"/>
    <property type="match status" value="5"/>
</dbReference>
<dbReference type="EMBL" id="BGPR01059955">
    <property type="protein sequence ID" value="GBO35900.1"/>
    <property type="molecule type" value="Genomic_DNA"/>
</dbReference>
<evidence type="ECO:0000256" key="2">
    <source>
        <dbReference type="ARBA" id="ARBA00006991"/>
    </source>
</evidence>
<dbReference type="InterPro" id="IPR050331">
    <property type="entry name" value="Zinc_finger"/>
</dbReference>
<protein>
    <submittedName>
        <fullName evidence="13">Zinc finger protein 234</fullName>
    </submittedName>
</protein>
<gene>
    <name evidence="13" type="primary">ZNF234_5</name>
    <name evidence="13" type="ORF">AVEN_43430_1</name>
</gene>
<dbReference type="InterPro" id="IPR036236">
    <property type="entry name" value="Znf_C2H2_sf"/>
</dbReference>
<evidence type="ECO:0000256" key="11">
    <source>
        <dbReference type="PROSITE-ProRule" id="PRU00042"/>
    </source>
</evidence>
<reference evidence="13 14" key="1">
    <citation type="journal article" date="2019" name="Sci. Rep.">
        <title>Orb-weaving spider Araneus ventricosus genome elucidates the spidroin gene catalogue.</title>
        <authorList>
            <person name="Kono N."/>
            <person name="Nakamura H."/>
            <person name="Ohtoshi R."/>
            <person name="Moran D.A.P."/>
            <person name="Shinohara A."/>
            <person name="Yoshida Y."/>
            <person name="Fujiwara M."/>
            <person name="Mori M."/>
            <person name="Tomita M."/>
            <person name="Arakawa K."/>
        </authorList>
    </citation>
    <scope>NUCLEOTIDE SEQUENCE [LARGE SCALE GENOMIC DNA]</scope>
</reference>
<dbReference type="GO" id="GO:0048598">
    <property type="term" value="P:embryonic morphogenesis"/>
    <property type="evidence" value="ECO:0007669"/>
    <property type="project" value="UniProtKB-ARBA"/>
</dbReference>
<evidence type="ECO:0000256" key="4">
    <source>
        <dbReference type="ARBA" id="ARBA00022737"/>
    </source>
</evidence>
<dbReference type="Gene3D" id="3.30.160.60">
    <property type="entry name" value="Classic Zinc Finger"/>
    <property type="match status" value="5"/>
</dbReference>
<organism evidence="13 14">
    <name type="scientific">Araneus ventricosus</name>
    <name type="common">Orbweaver spider</name>
    <name type="synonym">Epeira ventricosa</name>
    <dbReference type="NCBI Taxonomy" id="182803"/>
    <lineage>
        <taxon>Eukaryota</taxon>
        <taxon>Metazoa</taxon>
        <taxon>Ecdysozoa</taxon>
        <taxon>Arthropoda</taxon>
        <taxon>Chelicerata</taxon>
        <taxon>Arachnida</taxon>
        <taxon>Araneae</taxon>
        <taxon>Araneomorphae</taxon>
        <taxon>Entelegynae</taxon>
        <taxon>Araneoidea</taxon>
        <taxon>Araneidae</taxon>
        <taxon>Araneus</taxon>
    </lineage>
</organism>
<dbReference type="FunFam" id="3.30.160.60:FF:000624">
    <property type="entry name" value="zinc finger protein 697"/>
    <property type="match status" value="1"/>
</dbReference>
<dbReference type="InterPro" id="IPR013087">
    <property type="entry name" value="Znf_C2H2_type"/>
</dbReference>
<feature type="domain" description="C2H2-type" evidence="12">
    <location>
        <begin position="307"/>
        <end position="334"/>
    </location>
</feature>
<dbReference type="FunFam" id="3.30.160.60:FF:000100">
    <property type="entry name" value="Zinc finger 45-like"/>
    <property type="match status" value="1"/>
</dbReference>
<keyword evidence="9" id="KW-0804">Transcription</keyword>
<evidence type="ECO:0000256" key="5">
    <source>
        <dbReference type="ARBA" id="ARBA00022771"/>
    </source>
</evidence>
<dbReference type="AlphaFoldDB" id="A0A4Y2WHQ4"/>
<feature type="domain" description="C2H2-type" evidence="12">
    <location>
        <begin position="363"/>
        <end position="388"/>
    </location>
</feature>
<name>A0A4Y2WHQ4_ARAVE</name>
<dbReference type="OrthoDB" id="6571533at2759"/>
<dbReference type="SUPFAM" id="SSF57667">
    <property type="entry name" value="beta-beta-alpha zinc fingers"/>
    <property type="match status" value="3"/>
</dbReference>
<accession>A0A4Y2WHQ4</accession>
<evidence type="ECO:0000256" key="3">
    <source>
        <dbReference type="ARBA" id="ARBA00022723"/>
    </source>
</evidence>
<feature type="domain" description="C2H2-type" evidence="12">
    <location>
        <begin position="279"/>
        <end position="306"/>
    </location>
</feature>
<comment type="caution">
    <text evidence="13">The sequence shown here is derived from an EMBL/GenBank/DDBJ whole genome shotgun (WGS) entry which is preliminary data.</text>
</comment>
<comment type="similarity">
    <text evidence="2">Belongs to the krueppel C2H2-type zinc-finger protein family.</text>
</comment>
<keyword evidence="5 11" id="KW-0863">Zinc-finger</keyword>